<dbReference type="EMBL" id="GFXV01000463">
    <property type="protein sequence ID" value="MBW12268.1"/>
    <property type="molecule type" value="Transcribed_RNA"/>
</dbReference>
<dbReference type="SUPFAM" id="SSF48371">
    <property type="entry name" value="ARM repeat"/>
    <property type="match status" value="1"/>
</dbReference>
<organism evidence="3">
    <name type="scientific">Melanaphis sacchari</name>
    <dbReference type="NCBI Taxonomy" id="742174"/>
    <lineage>
        <taxon>Eukaryota</taxon>
        <taxon>Metazoa</taxon>
        <taxon>Ecdysozoa</taxon>
        <taxon>Arthropoda</taxon>
        <taxon>Hexapoda</taxon>
        <taxon>Insecta</taxon>
        <taxon>Pterygota</taxon>
        <taxon>Neoptera</taxon>
        <taxon>Paraneoptera</taxon>
        <taxon>Hemiptera</taxon>
        <taxon>Sternorrhyncha</taxon>
        <taxon>Aphidomorpha</taxon>
        <taxon>Aphidoidea</taxon>
        <taxon>Aphididae</taxon>
        <taxon>Aphidini</taxon>
        <taxon>Melanaphis</taxon>
    </lineage>
</organism>
<dbReference type="InterPro" id="IPR032794">
    <property type="entry name" value="LINES_N"/>
</dbReference>
<dbReference type="PANTHER" id="PTHR16057:SF1">
    <property type="entry name" value="PROTEIN LINES HOMOLOG 1"/>
    <property type="match status" value="1"/>
</dbReference>
<gene>
    <name evidence="3" type="primary">lin_2</name>
</gene>
<dbReference type="InterPro" id="IPR016024">
    <property type="entry name" value="ARM-type_fold"/>
</dbReference>
<evidence type="ECO:0000259" key="1">
    <source>
        <dbReference type="Pfam" id="PF14694"/>
    </source>
</evidence>
<evidence type="ECO:0000259" key="2">
    <source>
        <dbReference type="Pfam" id="PF14695"/>
    </source>
</evidence>
<accession>A0A2H8TG48</accession>
<dbReference type="InterPro" id="IPR029415">
    <property type="entry name" value="Lines_C"/>
</dbReference>
<evidence type="ECO:0000313" key="3">
    <source>
        <dbReference type="EMBL" id="MBW12268.1"/>
    </source>
</evidence>
<dbReference type="InterPro" id="IPR024875">
    <property type="entry name" value="Protein_Lines"/>
</dbReference>
<dbReference type="PANTHER" id="PTHR16057">
    <property type="entry name" value="WINS1, 2 PROTEIN"/>
    <property type="match status" value="1"/>
</dbReference>
<dbReference type="AlphaFoldDB" id="A0A2H8TG48"/>
<dbReference type="Pfam" id="PF14695">
    <property type="entry name" value="LINES_C"/>
    <property type="match status" value="1"/>
</dbReference>
<name>A0A2H8TG48_9HEMI</name>
<sequence length="603" mass="69034">MEEQETMNKTLPLAKKQKINDSEYRLVDLNVDTISLNLTKHCLCQLPETCMLKEVFRVSNVSSWSKDRLLNFLSSARLTCDIALKQQSEGTICTSVERLSNYLISNKTGIVNEVVSLLTRTDPYISYAASNALAEIFVCSQNKIDNVWIEELTELFLRRSPETLCPVIAVFKRVLCWRDSQMNENEKNIKIPENCVSRKVIFEDDEIEMDDEFGISLVKTKVIEVLQTQWQMIVLKFIRYMSSFDHCTDLSNEQFNHKMGHIAIIEFIKLWTSMVSIKTNLNVMNIKYFYADLGQMLILLRRPKVQPVVWKNIINLFNESLCYTTTLAVQGTMQEEPCMLARELVKVVKTKNMLNNMPFRKGPGEFGGGEEDEGDKKLLQDTVLLILKAVATIIKETKNESSSSDSSSDESEDSEEIDAEMAIIESSVNEVLRKLDACVKKCMSYLPETPIAQWIVQLFSDRNDVLIESMVCTLDISLVLCYRRNSLPMLRQVLNPTASLVEFLQTLSYNNDLNELILDLLLGSDTSFLLYIMRMLKFICNRWSEFCLCCDTKLQSTMATLMNLQTSLDQLIKNNLTPYNLNPVLRLLVKCNELYSGVAVINI</sequence>
<dbReference type="OrthoDB" id="8251209at2759"/>
<feature type="domain" description="Protein Lines C-terminal" evidence="2">
    <location>
        <begin position="557"/>
        <end position="593"/>
    </location>
</feature>
<feature type="domain" description="Protein Lines N-terminal" evidence="1">
    <location>
        <begin position="216"/>
        <end position="550"/>
    </location>
</feature>
<proteinExistence type="predicted"/>
<protein>
    <submittedName>
        <fullName evidence="3">Protein lines</fullName>
    </submittedName>
</protein>
<reference evidence="3" key="1">
    <citation type="submission" date="2017-10" db="EMBL/GenBank/DDBJ databases">
        <title>Transcriptome Assembly of Sugarcane Aphid Adults.</title>
        <authorList>
            <person name="Scully E.D."/>
            <person name="Palmer N.A."/>
            <person name="Geib S.M."/>
            <person name="Sarath G."/>
            <person name="Sattler S.E."/>
        </authorList>
    </citation>
    <scope>NUCLEOTIDE SEQUENCE</scope>
    <source>
        <tissue evidence="3">Whole body</tissue>
    </source>
</reference>
<dbReference type="Pfam" id="PF14694">
    <property type="entry name" value="LINES_N"/>
    <property type="match status" value="1"/>
</dbReference>